<evidence type="ECO:0000256" key="10">
    <source>
        <dbReference type="ARBA" id="ARBA00023204"/>
    </source>
</evidence>
<evidence type="ECO:0000256" key="5">
    <source>
        <dbReference type="ARBA" id="ARBA00022763"/>
    </source>
</evidence>
<keyword evidence="11" id="KW-0456">Lyase</keyword>
<keyword evidence="5" id="KW-0227">DNA damage</keyword>
<comment type="cofactor">
    <cofactor evidence="2">
        <name>Zn(2+)</name>
        <dbReference type="ChEBI" id="CHEBI:29105"/>
    </cofactor>
</comment>
<reference evidence="17" key="2">
    <citation type="submission" date="2020-09" db="EMBL/GenBank/DDBJ databases">
        <authorList>
            <person name="Sun Q."/>
            <person name="Ohkuma M."/>
        </authorList>
    </citation>
    <scope>NUCLEOTIDE SEQUENCE</scope>
    <source>
        <strain evidence="17">JCM 5069</strain>
    </source>
</reference>
<dbReference type="InterPro" id="IPR010663">
    <property type="entry name" value="Znf_FPG/IleRS"/>
</dbReference>
<name>A0A919FS53_9ACTN</name>
<dbReference type="GO" id="GO:0003906">
    <property type="term" value="F:DNA-(apurinic or apyrimidinic site) endonuclease activity"/>
    <property type="evidence" value="ECO:0007669"/>
    <property type="project" value="InterPro"/>
</dbReference>
<dbReference type="InterPro" id="IPR015886">
    <property type="entry name" value="H2TH_FPG"/>
</dbReference>
<evidence type="ECO:0000256" key="9">
    <source>
        <dbReference type="ARBA" id="ARBA00023125"/>
    </source>
</evidence>
<feature type="domain" description="FPG-type" evidence="15">
    <location>
        <begin position="237"/>
        <end position="271"/>
    </location>
</feature>
<dbReference type="CDD" id="cd08973">
    <property type="entry name" value="BaFpgNei_N_1"/>
    <property type="match status" value="1"/>
</dbReference>
<dbReference type="Pfam" id="PF01149">
    <property type="entry name" value="Fapy_DNA_glyco"/>
    <property type="match status" value="1"/>
</dbReference>
<evidence type="ECO:0000256" key="4">
    <source>
        <dbReference type="ARBA" id="ARBA00022723"/>
    </source>
</evidence>
<dbReference type="SUPFAM" id="SSF81624">
    <property type="entry name" value="N-terminal domain of MutM-like DNA repair proteins"/>
    <property type="match status" value="1"/>
</dbReference>
<dbReference type="Pfam" id="PF06831">
    <property type="entry name" value="H2TH"/>
    <property type="match status" value="1"/>
</dbReference>
<organism evidence="17 18">
    <name type="scientific">Streptomyces sulfonofaciens</name>
    <dbReference type="NCBI Taxonomy" id="68272"/>
    <lineage>
        <taxon>Bacteria</taxon>
        <taxon>Bacillati</taxon>
        <taxon>Actinomycetota</taxon>
        <taxon>Actinomycetes</taxon>
        <taxon>Kitasatosporales</taxon>
        <taxon>Streptomycetaceae</taxon>
        <taxon>Streptomyces</taxon>
    </lineage>
</organism>
<comment type="similarity">
    <text evidence="3">Belongs to the FPG family.</text>
</comment>
<evidence type="ECO:0000313" key="18">
    <source>
        <dbReference type="Proteomes" id="UP000603708"/>
    </source>
</evidence>
<dbReference type="PROSITE" id="PS51066">
    <property type="entry name" value="ZF_FPG_2"/>
    <property type="match status" value="1"/>
</dbReference>
<dbReference type="InterPro" id="IPR010979">
    <property type="entry name" value="Ribosomal_uS13-like_H2TH"/>
</dbReference>
<dbReference type="Gene3D" id="1.10.8.50">
    <property type="match status" value="1"/>
</dbReference>
<dbReference type="AlphaFoldDB" id="A0A919FS53"/>
<keyword evidence="4" id="KW-0479">Metal-binding</keyword>
<dbReference type="InterPro" id="IPR012319">
    <property type="entry name" value="FPG_cat"/>
</dbReference>
<keyword evidence="18" id="KW-1185">Reference proteome</keyword>
<dbReference type="GO" id="GO:0003684">
    <property type="term" value="F:damaged DNA binding"/>
    <property type="evidence" value="ECO:0007669"/>
    <property type="project" value="InterPro"/>
</dbReference>
<dbReference type="InterPro" id="IPR035937">
    <property type="entry name" value="FPG_N"/>
</dbReference>
<dbReference type="SMART" id="SM00898">
    <property type="entry name" value="Fapy_DNA_glyco"/>
    <property type="match status" value="1"/>
</dbReference>
<dbReference type="GO" id="GO:0008270">
    <property type="term" value="F:zinc ion binding"/>
    <property type="evidence" value="ECO:0007669"/>
    <property type="project" value="UniProtKB-KW"/>
</dbReference>
<keyword evidence="9" id="KW-0238">DNA-binding</keyword>
<dbReference type="SUPFAM" id="SSF46946">
    <property type="entry name" value="S13-like H2TH domain"/>
    <property type="match status" value="1"/>
</dbReference>
<evidence type="ECO:0000256" key="8">
    <source>
        <dbReference type="ARBA" id="ARBA00022833"/>
    </source>
</evidence>
<keyword evidence="7" id="KW-0378">Hydrolase</keyword>
<evidence type="ECO:0000256" key="2">
    <source>
        <dbReference type="ARBA" id="ARBA00001947"/>
    </source>
</evidence>
<evidence type="ECO:0000256" key="7">
    <source>
        <dbReference type="ARBA" id="ARBA00022801"/>
    </source>
</evidence>
<sequence length="286" mass="30875">MPELPEVAALADFLGGRLIDHDIVRVLPVAVSVLKTYDPPVTALEGRAVTAVRRHGKFLDLDADGLHMIVHLARAGWLQWRDRLPDGAPRPGRGPLALRVALETGEGFDLTEQGTQKRLAVYAVRDPAEVPGIARLGPDPLAADFDERRLAELLAGERRQIKGALRDQSLIAGIGNAYSDEILHAAKMSPYKLAARLGDEEVRGLYEAMRATLGEAVERAGGVAAGRLKAEKKSGLRVHGRAGLPCPVCGDTVREVSFSDSALQYCPTCQTGGKLLADRRMSRLLK</sequence>
<gene>
    <name evidence="17" type="ORF">GCM10018793_06620</name>
</gene>
<dbReference type="GO" id="GO:0016829">
    <property type="term" value="F:lyase activity"/>
    <property type="evidence" value="ECO:0007669"/>
    <property type="project" value="UniProtKB-KW"/>
</dbReference>
<evidence type="ECO:0000259" key="15">
    <source>
        <dbReference type="PROSITE" id="PS51066"/>
    </source>
</evidence>
<dbReference type="PANTHER" id="PTHR22993:SF9">
    <property type="entry name" value="FORMAMIDOPYRIMIDINE-DNA GLYCOSYLASE"/>
    <property type="match status" value="1"/>
</dbReference>
<protein>
    <submittedName>
        <fullName evidence="17">Formamidopyrimidine-DNA glycosylase</fullName>
    </submittedName>
</protein>
<evidence type="ECO:0000259" key="16">
    <source>
        <dbReference type="PROSITE" id="PS51068"/>
    </source>
</evidence>
<dbReference type="RefSeq" id="WP_189929355.1">
    <property type="nucleotide sequence ID" value="NZ_BNCD01000002.1"/>
</dbReference>
<evidence type="ECO:0000256" key="3">
    <source>
        <dbReference type="ARBA" id="ARBA00009409"/>
    </source>
</evidence>
<evidence type="ECO:0000256" key="14">
    <source>
        <dbReference type="PROSITE-ProRule" id="PRU00391"/>
    </source>
</evidence>
<proteinExistence type="inferred from homology"/>
<feature type="domain" description="Formamidopyrimidine-DNA glycosylase catalytic" evidence="16">
    <location>
        <begin position="2"/>
        <end position="119"/>
    </location>
</feature>
<dbReference type="InterPro" id="IPR000214">
    <property type="entry name" value="Znf_DNA_glyclase/AP_lyase"/>
</dbReference>
<keyword evidence="10" id="KW-0234">DNA repair</keyword>
<dbReference type="GO" id="GO:0034039">
    <property type="term" value="F:8-oxo-7,8-dihydroguanine DNA N-glycosylase activity"/>
    <property type="evidence" value="ECO:0007669"/>
    <property type="project" value="TreeGrafter"/>
</dbReference>
<evidence type="ECO:0000256" key="1">
    <source>
        <dbReference type="ARBA" id="ARBA00001668"/>
    </source>
</evidence>
<keyword evidence="13" id="KW-0326">Glycosidase</keyword>
<dbReference type="SMART" id="SM01232">
    <property type="entry name" value="H2TH"/>
    <property type="match status" value="1"/>
</dbReference>
<evidence type="ECO:0000256" key="6">
    <source>
        <dbReference type="ARBA" id="ARBA00022771"/>
    </source>
</evidence>
<dbReference type="SUPFAM" id="SSF57716">
    <property type="entry name" value="Glucocorticoid receptor-like (DNA-binding domain)"/>
    <property type="match status" value="1"/>
</dbReference>
<comment type="caution">
    <text evidence="17">The sequence shown here is derived from an EMBL/GenBank/DDBJ whole genome shotgun (WGS) entry which is preliminary data.</text>
</comment>
<keyword evidence="8" id="KW-0862">Zinc</keyword>
<evidence type="ECO:0000313" key="17">
    <source>
        <dbReference type="EMBL" id="GHH71447.1"/>
    </source>
</evidence>
<dbReference type="PROSITE" id="PS51068">
    <property type="entry name" value="FPG_CAT"/>
    <property type="match status" value="1"/>
</dbReference>
<comment type="catalytic activity">
    <reaction evidence="1">
        <text>Hydrolysis of DNA containing ring-opened 7-methylguanine residues, releasing 2,6-diamino-4-hydroxy-5-(N-methyl)formamidopyrimidine.</text>
        <dbReference type="EC" id="3.2.2.23"/>
    </reaction>
</comment>
<dbReference type="Gene3D" id="3.20.190.10">
    <property type="entry name" value="MutM-like, N-terminal"/>
    <property type="match status" value="1"/>
</dbReference>
<accession>A0A919FS53</accession>
<dbReference type="GO" id="GO:0006284">
    <property type="term" value="P:base-excision repair"/>
    <property type="evidence" value="ECO:0007669"/>
    <property type="project" value="InterPro"/>
</dbReference>
<keyword evidence="12" id="KW-0511">Multifunctional enzyme</keyword>
<dbReference type="EMBL" id="BNCD01000002">
    <property type="protein sequence ID" value="GHH71447.1"/>
    <property type="molecule type" value="Genomic_DNA"/>
</dbReference>
<dbReference type="Pfam" id="PF06827">
    <property type="entry name" value="zf-FPG_IleRS"/>
    <property type="match status" value="1"/>
</dbReference>
<dbReference type="Proteomes" id="UP000603708">
    <property type="component" value="Unassembled WGS sequence"/>
</dbReference>
<reference evidence="17" key="1">
    <citation type="journal article" date="2014" name="Int. J. Syst. Evol. Microbiol.">
        <title>Complete genome sequence of Corynebacterium casei LMG S-19264T (=DSM 44701T), isolated from a smear-ripened cheese.</title>
        <authorList>
            <consortium name="US DOE Joint Genome Institute (JGI-PGF)"/>
            <person name="Walter F."/>
            <person name="Albersmeier A."/>
            <person name="Kalinowski J."/>
            <person name="Ruckert C."/>
        </authorList>
    </citation>
    <scope>NUCLEOTIDE SEQUENCE</scope>
    <source>
        <strain evidence="17">JCM 5069</strain>
    </source>
</reference>
<evidence type="ECO:0000256" key="12">
    <source>
        <dbReference type="ARBA" id="ARBA00023268"/>
    </source>
</evidence>
<evidence type="ECO:0000256" key="13">
    <source>
        <dbReference type="ARBA" id="ARBA00023295"/>
    </source>
</evidence>
<keyword evidence="6 14" id="KW-0863">Zinc-finger</keyword>
<dbReference type="PANTHER" id="PTHR22993">
    <property type="entry name" value="FORMAMIDOPYRIMIDINE-DNA GLYCOSYLASE"/>
    <property type="match status" value="1"/>
</dbReference>
<evidence type="ECO:0000256" key="11">
    <source>
        <dbReference type="ARBA" id="ARBA00023239"/>
    </source>
</evidence>